<accession>A0A0L8VD58</accession>
<reference evidence="2" key="1">
    <citation type="submission" date="2015-07" db="EMBL/GenBank/DDBJ databases">
        <title>Genome sequencing of Sunxiuqinia dokdonensis strain SK.</title>
        <authorList>
            <person name="Ahn S."/>
            <person name="Kim B.-C."/>
        </authorList>
    </citation>
    <scope>NUCLEOTIDE SEQUENCE [LARGE SCALE GENOMIC DNA]</scope>
    <source>
        <strain evidence="2">SK</strain>
    </source>
</reference>
<dbReference type="AlphaFoldDB" id="A0A0L8VD58"/>
<sequence length="46" mass="5492">MQPFLFFFAPVAQQAIILLLFKPFDMQKADFKNLQEERQTQYTVLP</sequence>
<comment type="caution">
    <text evidence="1">The sequence shown here is derived from an EMBL/GenBank/DDBJ whole genome shotgun (WGS) entry which is preliminary data.</text>
</comment>
<evidence type="ECO:0000313" key="2">
    <source>
        <dbReference type="Proteomes" id="UP000036958"/>
    </source>
</evidence>
<gene>
    <name evidence="1" type="ORF">NC99_09040</name>
</gene>
<name>A0A0L8VD58_9BACT</name>
<organism evidence="1 2">
    <name type="scientific">Sunxiuqinia dokdonensis</name>
    <dbReference type="NCBI Taxonomy" id="1409788"/>
    <lineage>
        <taxon>Bacteria</taxon>
        <taxon>Pseudomonadati</taxon>
        <taxon>Bacteroidota</taxon>
        <taxon>Bacteroidia</taxon>
        <taxon>Marinilabiliales</taxon>
        <taxon>Prolixibacteraceae</taxon>
        <taxon>Sunxiuqinia</taxon>
    </lineage>
</organism>
<keyword evidence="2" id="KW-1185">Reference proteome</keyword>
<dbReference type="Proteomes" id="UP000036958">
    <property type="component" value="Unassembled WGS sequence"/>
</dbReference>
<proteinExistence type="predicted"/>
<dbReference type="STRING" id="1409788.NC99_09040"/>
<dbReference type="EMBL" id="LGIA01000035">
    <property type="protein sequence ID" value="KOH46278.1"/>
    <property type="molecule type" value="Genomic_DNA"/>
</dbReference>
<protein>
    <submittedName>
        <fullName evidence="1">Uncharacterized protein</fullName>
    </submittedName>
</protein>
<evidence type="ECO:0000313" key="1">
    <source>
        <dbReference type="EMBL" id="KOH46278.1"/>
    </source>
</evidence>